<dbReference type="Pfam" id="PF04235">
    <property type="entry name" value="DUF418"/>
    <property type="match status" value="1"/>
</dbReference>
<dbReference type="InterPro" id="IPR007349">
    <property type="entry name" value="DUF418"/>
</dbReference>
<keyword evidence="1" id="KW-0472">Membrane</keyword>
<keyword evidence="1" id="KW-0812">Transmembrane</keyword>
<sequence length="384" mass="43836">MEIKRVSFIDCMRGFSLFGILLANLLIFQFGMQGKENLKGLSLLDQGAYYFLKVVVESSFMPIFTLLFGFSLMKLVESVRRKGRKSRWVILRRSIGLIVLGWLHHLFIWEGDILLFYGLMIPILVLFINRKAKTAFIWAGILFVITIALSYGQSEVSKKEQQEKDTYAAKESHMYANGTYAEIFDFRLNPEPSETEKPAEIALMILMAPILLLPLFLVGMGLAKVRAFENIEQEKKWYMLGALLVPIGLLCKSLSLMENNFSVMLSMGGAQLLSLGYVCLAALLYKFWHTSIISQAFECVGKLSLTNYLMQSIICTTVFYGYGLGLFGKIGVFNGILFGLIVYSFQCVVSFLYLKKWKRGPFEQILRMWTNWSLSSRLKQKEQV</sequence>
<feature type="transmembrane region" description="Helical" evidence="1">
    <location>
        <begin position="90"/>
        <end position="107"/>
    </location>
</feature>
<feature type="transmembrane region" description="Helical" evidence="1">
    <location>
        <begin position="237"/>
        <end position="257"/>
    </location>
</feature>
<dbReference type="RefSeq" id="WP_283868066.1">
    <property type="nucleotide sequence ID" value="NZ_CP126101.1"/>
</dbReference>
<keyword evidence="1" id="KW-1133">Transmembrane helix</keyword>
<feature type="transmembrane region" description="Helical" evidence="1">
    <location>
        <begin position="113"/>
        <end position="128"/>
    </location>
</feature>
<feature type="transmembrane region" description="Helical" evidence="1">
    <location>
        <begin position="330"/>
        <end position="354"/>
    </location>
</feature>
<feature type="transmembrane region" description="Helical" evidence="1">
    <location>
        <begin position="50"/>
        <end position="70"/>
    </location>
</feature>
<evidence type="ECO:0000256" key="1">
    <source>
        <dbReference type="SAM" id="Phobius"/>
    </source>
</evidence>
<feature type="transmembrane region" description="Helical" evidence="1">
    <location>
        <begin position="305"/>
        <end position="324"/>
    </location>
</feature>
<evidence type="ECO:0000313" key="4">
    <source>
        <dbReference type="Proteomes" id="UP001178322"/>
    </source>
</evidence>
<organism evidence="3 4">
    <name type="scientific">Lysinibacillus pakistanensis</name>
    <dbReference type="NCBI Taxonomy" id="759811"/>
    <lineage>
        <taxon>Bacteria</taxon>
        <taxon>Bacillati</taxon>
        <taxon>Bacillota</taxon>
        <taxon>Bacilli</taxon>
        <taxon>Bacillales</taxon>
        <taxon>Bacillaceae</taxon>
        <taxon>Lysinibacillus</taxon>
    </lineage>
</organism>
<proteinExistence type="predicted"/>
<reference evidence="3" key="1">
    <citation type="submission" date="2023-05" db="EMBL/GenBank/DDBJ databases">
        <title>Comparative genomics of Bacillaceae isolates and their secondary metabolite potential.</title>
        <authorList>
            <person name="Song L."/>
            <person name="Nielsen L.J."/>
            <person name="Mohite O."/>
            <person name="Xu X."/>
            <person name="Weber T."/>
            <person name="Kovacs A.T."/>
        </authorList>
    </citation>
    <scope>NUCLEOTIDE SEQUENCE</scope>
    <source>
        <strain evidence="3">LY1</strain>
    </source>
</reference>
<protein>
    <submittedName>
        <fullName evidence="3">DUF418 domain-containing protein</fullName>
    </submittedName>
</protein>
<feature type="transmembrane region" description="Helical" evidence="1">
    <location>
        <begin position="135"/>
        <end position="152"/>
    </location>
</feature>
<feature type="transmembrane region" description="Helical" evidence="1">
    <location>
        <begin position="201"/>
        <end position="225"/>
    </location>
</feature>
<dbReference type="EMBL" id="CP126101">
    <property type="protein sequence ID" value="WHY49313.1"/>
    <property type="molecule type" value="Genomic_DNA"/>
</dbReference>
<evidence type="ECO:0000313" key="3">
    <source>
        <dbReference type="EMBL" id="WHY49313.1"/>
    </source>
</evidence>
<evidence type="ECO:0000259" key="2">
    <source>
        <dbReference type="Pfam" id="PF04235"/>
    </source>
</evidence>
<dbReference type="AlphaFoldDB" id="A0AAX3WNB7"/>
<dbReference type="PANTHER" id="PTHR30590:SF2">
    <property type="entry name" value="INNER MEMBRANE PROTEIN"/>
    <property type="match status" value="1"/>
</dbReference>
<feature type="transmembrane region" description="Helical" evidence="1">
    <location>
        <begin position="263"/>
        <end position="285"/>
    </location>
</feature>
<accession>A0AAX3WNB7</accession>
<gene>
    <name evidence="3" type="ORF">QNH24_13215</name>
</gene>
<dbReference type="PANTHER" id="PTHR30590">
    <property type="entry name" value="INNER MEMBRANE PROTEIN"/>
    <property type="match status" value="1"/>
</dbReference>
<dbReference type="InterPro" id="IPR052529">
    <property type="entry name" value="Bact_Transport_Assoc"/>
</dbReference>
<feature type="transmembrane region" description="Helical" evidence="1">
    <location>
        <begin position="12"/>
        <end position="30"/>
    </location>
</feature>
<dbReference type="Proteomes" id="UP001178322">
    <property type="component" value="Chromosome"/>
</dbReference>
<name>A0AAX3WNB7_9BACI</name>
<feature type="domain" description="DUF418" evidence="2">
    <location>
        <begin position="222"/>
        <end position="372"/>
    </location>
</feature>